<dbReference type="InterPro" id="IPR006089">
    <property type="entry name" value="Acyl-CoA_DH_CS"/>
</dbReference>
<dbReference type="Pfam" id="PF02770">
    <property type="entry name" value="Acyl-CoA_dh_M"/>
    <property type="match status" value="1"/>
</dbReference>
<evidence type="ECO:0000256" key="6">
    <source>
        <dbReference type="RuleBase" id="RU362125"/>
    </source>
</evidence>
<dbReference type="Pfam" id="PF02771">
    <property type="entry name" value="Acyl-CoA_dh_N"/>
    <property type="match status" value="1"/>
</dbReference>
<evidence type="ECO:0000256" key="5">
    <source>
        <dbReference type="ARBA" id="ARBA00023002"/>
    </source>
</evidence>
<feature type="domain" description="Acyl-CoA oxidase/dehydrogenase middle" evidence="8">
    <location>
        <begin position="303"/>
        <end position="403"/>
    </location>
</feature>
<protein>
    <submittedName>
        <fullName evidence="10">(2S)-methylsuccinyl-CoA dehydrogenase</fullName>
    </submittedName>
</protein>
<dbReference type="InterPro" id="IPR006091">
    <property type="entry name" value="Acyl-CoA_Oxase/DH_mid-dom"/>
</dbReference>
<dbReference type="Gene3D" id="1.20.140.10">
    <property type="entry name" value="Butyryl-CoA Dehydrogenase, subunit A, domain 3"/>
    <property type="match status" value="1"/>
</dbReference>
<dbReference type="InterPro" id="IPR036250">
    <property type="entry name" value="AcylCo_DH-like_C"/>
</dbReference>
<feature type="domain" description="Acyl-CoA dehydrogenase/oxidase C-terminal" evidence="7">
    <location>
        <begin position="418"/>
        <end position="567"/>
    </location>
</feature>
<dbReference type="Gene3D" id="1.10.540.10">
    <property type="entry name" value="Acyl-CoA dehydrogenase/oxidase, N-terminal domain"/>
    <property type="match status" value="1"/>
</dbReference>
<evidence type="ECO:0000259" key="8">
    <source>
        <dbReference type="Pfam" id="PF02770"/>
    </source>
</evidence>
<comment type="caution">
    <text evidence="10">The sequence shown here is derived from an EMBL/GenBank/DDBJ whole genome shotgun (WGS) entry which is preliminary data.</text>
</comment>
<proteinExistence type="inferred from homology"/>
<dbReference type="AlphaFoldDB" id="A0A9W6CFC3"/>
<accession>A0A9W6CFC3</accession>
<dbReference type="FunFam" id="2.40.110.10:FF:000015">
    <property type="entry name" value="Acyl-CoA dehydrogenase"/>
    <property type="match status" value="1"/>
</dbReference>
<dbReference type="SUPFAM" id="SSF56645">
    <property type="entry name" value="Acyl-CoA dehydrogenase NM domain-like"/>
    <property type="match status" value="1"/>
</dbReference>
<comment type="cofactor">
    <cofactor evidence="1 6">
        <name>FAD</name>
        <dbReference type="ChEBI" id="CHEBI:57692"/>
    </cofactor>
</comment>
<dbReference type="PROSITE" id="PS00073">
    <property type="entry name" value="ACYL_COA_DH_2"/>
    <property type="match status" value="1"/>
</dbReference>
<dbReference type="InterPro" id="IPR013786">
    <property type="entry name" value="AcylCoA_DH/ox_N"/>
</dbReference>
<dbReference type="Pfam" id="PF00441">
    <property type="entry name" value="Acyl-CoA_dh_1"/>
    <property type="match status" value="1"/>
</dbReference>
<evidence type="ECO:0000256" key="2">
    <source>
        <dbReference type="ARBA" id="ARBA00009347"/>
    </source>
</evidence>
<dbReference type="GO" id="GO:0050660">
    <property type="term" value="F:flavin adenine dinucleotide binding"/>
    <property type="evidence" value="ECO:0007669"/>
    <property type="project" value="InterPro"/>
</dbReference>
<evidence type="ECO:0000256" key="3">
    <source>
        <dbReference type="ARBA" id="ARBA00022630"/>
    </source>
</evidence>
<dbReference type="Gene3D" id="2.40.110.10">
    <property type="entry name" value="Butyryl-CoA Dehydrogenase, subunit A, domain 2"/>
    <property type="match status" value="1"/>
</dbReference>
<dbReference type="Proteomes" id="UP001144397">
    <property type="component" value="Unassembled WGS sequence"/>
</dbReference>
<dbReference type="EMBL" id="BSDO01000001">
    <property type="protein sequence ID" value="GLI20966.1"/>
    <property type="molecule type" value="Genomic_DNA"/>
</dbReference>
<reference evidence="10" key="1">
    <citation type="submission" date="2022-12" db="EMBL/GenBank/DDBJ databases">
        <title>Reference genome sequencing for broad-spectrum identification of bacterial and archaeal isolates by mass spectrometry.</title>
        <authorList>
            <person name="Sekiguchi Y."/>
            <person name="Tourlousse D.M."/>
        </authorList>
    </citation>
    <scope>NUCLEOTIDE SEQUENCE</scope>
    <source>
        <strain evidence="10">301</strain>
    </source>
</reference>
<dbReference type="InterPro" id="IPR009075">
    <property type="entry name" value="AcylCo_DH/oxidase_C"/>
</dbReference>
<comment type="similarity">
    <text evidence="2 6">Belongs to the acyl-CoA dehydrogenase family.</text>
</comment>
<keyword evidence="5 6" id="KW-0560">Oxidoreductase</keyword>
<keyword evidence="4 6" id="KW-0274">FAD</keyword>
<evidence type="ECO:0000256" key="1">
    <source>
        <dbReference type="ARBA" id="ARBA00001974"/>
    </source>
</evidence>
<dbReference type="GO" id="GO:0003995">
    <property type="term" value="F:acyl-CoA dehydrogenase activity"/>
    <property type="evidence" value="ECO:0007669"/>
    <property type="project" value="InterPro"/>
</dbReference>
<gene>
    <name evidence="10" type="ORF">XFLAVUS301_06400</name>
</gene>
<dbReference type="PANTHER" id="PTHR43884">
    <property type="entry name" value="ACYL-COA DEHYDROGENASE"/>
    <property type="match status" value="1"/>
</dbReference>
<dbReference type="FunFam" id="1.20.140.10:FF:000001">
    <property type="entry name" value="Acyl-CoA dehydrogenase"/>
    <property type="match status" value="1"/>
</dbReference>
<dbReference type="InterPro" id="IPR046373">
    <property type="entry name" value="Acyl-CoA_Oxase/DH_mid-dom_sf"/>
</dbReference>
<evidence type="ECO:0000256" key="4">
    <source>
        <dbReference type="ARBA" id="ARBA00022827"/>
    </source>
</evidence>
<evidence type="ECO:0000259" key="9">
    <source>
        <dbReference type="Pfam" id="PF02771"/>
    </source>
</evidence>
<name>A0A9W6CFC3_XANFL</name>
<dbReference type="InterPro" id="IPR037069">
    <property type="entry name" value="AcylCoA_DH/ox_N_sf"/>
</dbReference>
<evidence type="ECO:0000313" key="10">
    <source>
        <dbReference type="EMBL" id="GLI20966.1"/>
    </source>
</evidence>
<keyword evidence="3 6" id="KW-0285">Flavoprotein</keyword>
<evidence type="ECO:0000259" key="7">
    <source>
        <dbReference type="Pfam" id="PF00441"/>
    </source>
</evidence>
<sequence length="571" mass="61169">MHNQGGEFMSASAAVQSVPTGEFDAVALGRVATDSLEKLLAEATSLVKAKVTDGGRISSALLEKEQRATHGLAWLATYVFSVRELVHYADRLTEMGKFGDTEKLIVQIGLGEYIAQILGGIPMSQGEIVRLPDLYVSGATIAALAVEPAIAALVENGNTAASRAALADIIRDAHLAGTIGEAGLDETTEAMRTEMHRFVEAEVAPHAHEWHLKNDYIPLEIISQLSEMGVFGLTIPEEFGGLGLPKEAMCVVTEELSRGYIGVGSLGTRSEIAAELILAGGTDEQKGHFLPKIASGEILPTAVFTEPNTGSDLASLRTRAVKEGDVYKVNGNKTWITHPVRADIMTLLVRTNPAEPGYKGLSILLAEKPRGSDENPFPAEGMTGGEIEVLGYRGMKEYEIGFDGFTVPAKNLLGGEEGQGFKQLMTTFESARIQTAARAVGVAQAAMEVGLKYAEERIQFGKSLINFPRVADKIVMMAVETMIARQITYFAARAKDEGRRTDLEAGMSKLLGARVAWAAADNALQIHGGNGFALEYPVSRILCDARILNIFEGAAEIQAQVIARRLLDGGN</sequence>
<evidence type="ECO:0000313" key="11">
    <source>
        <dbReference type="Proteomes" id="UP001144397"/>
    </source>
</evidence>
<dbReference type="InterPro" id="IPR009100">
    <property type="entry name" value="AcylCoA_DH/oxidase_NM_dom_sf"/>
</dbReference>
<dbReference type="PANTHER" id="PTHR43884:SF25">
    <property type="entry name" value="ACYL-COA DEHYDROGENASE YDBM-RELATED"/>
    <property type="match status" value="1"/>
</dbReference>
<feature type="domain" description="Acyl-CoA dehydrogenase/oxidase N-terminal" evidence="9">
    <location>
        <begin position="186"/>
        <end position="297"/>
    </location>
</feature>
<dbReference type="SUPFAM" id="SSF47203">
    <property type="entry name" value="Acyl-CoA dehydrogenase C-terminal domain-like"/>
    <property type="match status" value="1"/>
</dbReference>
<organism evidence="10 11">
    <name type="scientific">Xanthobacter flavus</name>
    <dbReference type="NCBI Taxonomy" id="281"/>
    <lineage>
        <taxon>Bacteria</taxon>
        <taxon>Pseudomonadati</taxon>
        <taxon>Pseudomonadota</taxon>
        <taxon>Alphaproteobacteria</taxon>
        <taxon>Hyphomicrobiales</taxon>
        <taxon>Xanthobacteraceae</taxon>
        <taxon>Xanthobacter</taxon>
    </lineage>
</organism>